<organism evidence="2 3">
    <name type="scientific">Actinoplanes lobatus</name>
    <dbReference type="NCBI Taxonomy" id="113568"/>
    <lineage>
        <taxon>Bacteria</taxon>
        <taxon>Bacillati</taxon>
        <taxon>Actinomycetota</taxon>
        <taxon>Actinomycetes</taxon>
        <taxon>Micromonosporales</taxon>
        <taxon>Micromonosporaceae</taxon>
        <taxon>Actinoplanes</taxon>
    </lineage>
</organism>
<keyword evidence="1" id="KW-0812">Transmembrane</keyword>
<name>A0ABQ4ACA9_9ACTN</name>
<evidence type="ECO:0008006" key="4">
    <source>
        <dbReference type="Google" id="ProtNLM"/>
    </source>
</evidence>
<gene>
    <name evidence="2" type="ORF">Alo02nite_15440</name>
</gene>
<dbReference type="Proteomes" id="UP000631312">
    <property type="component" value="Unassembled WGS sequence"/>
</dbReference>
<evidence type="ECO:0000256" key="1">
    <source>
        <dbReference type="SAM" id="Phobius"/>
    </source>
</evidence>
<sequence>MGRCDIFKHLYEISPACRSRMLDFRTPVLIDRRTDVLSNGCPRGGIAMTVSGARHVGPSLRLTRRGRVVLLGVFFAMVGLASVVLFTTASQA</sequence>
<evidence type="ECO:0000313" key="3">
    <source>
        <dbReference type="Proteomes" id="UP000631312"/>
    </source>
</evidence>
<protein>
    <recommendedName>
        <fullName evidence="4">Transmembrane protein</fullName>
    </recommendedName>
</protein>
<comment type="caution">
    <text evidence="2">The sequence shown here is derived from an EMBL/GenBank/DDBJ whole genome shotgun (WGS) entry which is preliminary data.</text>
</comment>
<reference evidence="2 3" key="1">
    <citation type="submission" date="2021-01" db="EMBL/GenBank/DDBJ databases">
        <title>Whole genome shotgun sequence of Actinoplanes lobatus NBRC 12513.</title>
        <authorList>
            <person name="Komaki H."/>
            <person name="Tamura T."/>
        </authorList>
    </citation>
    <scope>NUCLEOTIDE SEQUENCE [LARGE SCALE GENOMIC DNA]</scope>
    <source>
        <strain evidence="2 3">NBRC 12513</strain>
    </source>
</reference>
<dbReference type="EMBL" id="BOMP01000025">
    <property type="protein sequence ID" value="GIE38646.1"/>
    <property type="molecule type" value="Genomic_DNA"/>
</dbReference>
<keyword evidence="1" id="KW-1133">Transmembrane helix</keyword>
<keyword evidence="3" id="KW-1185">Reference proteome</keyword>
<proteinExistence type="predicted"/>
<accession>A0ABQ4ACA9</accession>
<keyword evidence="1" id="KW-0472">Membrane</keyword>
<evidence type="ECO:0000313" key="2">
    <source>
        <dbReference type="EMBL" id="GIE38646.1"/>
    </source>
</evidence>
<feature type="transmembrane region" description="Helical" evidence="1">
    <location>
        <begin position="68"/>
        <end position="89"/>
    </location>
</feature>